<protein>
    <recommendedName>
        <fullName evidence="4">MORN repeat variant</fullName>
    </recommendedName>
</protein>
<gene>
    <name evidence="2" type="ORF">SAMN04487998_3386</name>
</gene>
<name>A0A1I0IPC9_9BACT</name>
<reference evidence="3" key="1">
    <citation type="submission" date="2016-10" db="EMBL/GenBank/DDBJ databases">
        <authorList>
            <person name="Varghese N."/>
            <person name="Submissions S."/>
        </authorList>
    </citation>
    <scope>NUCLEOTIDE SEQUENCE [LARGE SCALE GENOMIC DNA]</scope>
    <source>
        <strain evidence="3">DSM 15310</strain>
    </source>
</reference>
<evidence type="ECO:0008006" key="4">
    <source>
        <dbReference type="Google" id="ProtNLM"/>
    </source>
</evidence>
<keyword evidence="1" id="KW-0732">Signal</keyword>
<dbReference type="EMBL" id="FOHS01000005">
    <property type="protein sequence ID" value="SET98220.1"/>
    <property type="molecule type" value="Genomic_DNA"/>
</dbReference>
<evidence type="ECO:0000313" key="2">
    <source>
        <dbReference type="EMBL" id="SET98220.1"/>
    </source>
</evidence>
<organism evidence="2 3">
    <name type="scientific">Hymenobacter actinosclerus</name>
    <dbReference type="NCBI Taxonomy" id="82805"/>
    <lineage>
        <taxon>Bacteria</taxon>
        <taxon>Pseudomonadati</taxon>
        <taxon>Bacteroidota</taxon>
        <taxon>Cytophagia</taxon>
        <taxon>Cytophagales</taxon>
        <taxon>Hymenobacteraceae</taxon>
        <taxon>Hymenobacter</taxon>
    </lineage>
</organism>
<evidence type="ECO:0000313" key="3">
    <source>
        <dbReference type="Proteomes" id="UP000198697"/>
    </source>
</evidence>
<evidence type="ECO:0000256" key="1">
    <source>
        <dbReference type="SAM" id="SignalP"/>
    </source>
</evidence>
<dbReference type="OrthoDB" id="830908at2"/>
<dbReference type="Proteomes" id="UP000198697">
    <property type="component" value="Unassembled WGS sequence"/>
</dbReference>
<feature type="signal peptide" evidence="1">
    <location>
        <begin position="1"/>
        <end position="21"/>
    </location>
</feature>
<accession>A0A1I0IPC9</accession>
<proteinExistence type="predicted"/>
<feature type="chain" id="PRO_5011743924" description="MORN repeat variant" evidence="1">
    <location>
        <begin position="22"/>
        <end position="311"/>
    </location>
</feature>
<dbReference type="STRING" id="82805.SAMN04487998_3386"/>
<dbReference type="RefSeq" id="WP_092773763.1">
    <property type="nucleotide sequence ID" value="NZ_FOHS01000005.1"/>
</dbReference>
<dbReference type="AlphaFoldDB" id="A0A1I0IPC9"/>
<keyword evidence="3" id="KW-1185">Reference proteome</keyword>
<sequence length="311" mass="34564">MVKLYSLLLFSSILSLHSAHAQTKTTVPVTTRQDTIYFDHDWERTTEPQDRVYARIARRNSEGKSIGTVRDYFYPSWKKQFEGKVASESPDVATGLCTGWYENGQLHFKGIFAQGQTGSDYREWKEDGKEIKLTYAWQEVLSTDGVKLHSYYNNGSSRQVIPIDLPEGTVGVVYKFDIRDEDQPPVNWTTAITLTAALASAPTGLGPALMLSAGAKALSTERQPAAAVATKCRFFIVDNEELTQPFLAYATKGTMPATAQCYQQAVNRGQETRELLVPAGTKRLYFAAQNDNLRTSAKLKLTVSALVASRQ</sequence>